<dbReference type="EMBL" id="DTKJ01000028">
    <property type="protein sequence ID" value="HGZ11397.1"/>
    <property type="molecule type" value="Genomic_DNA"/>
</dbReference>
<name>A0A7C5ELJ7_9BACT</name>
<dbReference type="InterPro" id="IPR027798">
    <property type="entry name" value="Ub_Mut7C"/>
</dbReference>
<feature type="domain" description="Ubiquitin Mut7-C" evidence="1">
    <location>
        <begin position="22"/>
        <end position="91"/>
    </location>
</feature>
<dbReference type="InterPro" id="IPR016155">
    <property type="entry name" value="Mopterin_synth/thiamin_S_b"/>
</dbReference>
<dbReference type="AlphaFoldDB" id="A0A7C5ELJ7"/>
<sequence>MEGRRAGSPAPSSAANAMPLQVLLNASLRRFFPDYNPYQGLTLEVVPGTPVSQVIRRLGLPPEEVTLIMVNGVRQGPDFLLQGDERLGLFPPIGGG</sequence>
<evidence type="ECO:0000313" key="2">
    <source>
        <dbReference type="EMBL" id="HGZ11397.1"/>
    </source>
</evidence>
<evidence type="ECO:0000259" key="1">
    <source>
        <dbReference type="Pfam" id="PF14451"/>
    </source>
</evidence>
<gene>
    <name evidence="2" type="ORF">ENW48_04170</name>
</gene>
<accession>A0A7C5ELJ7</accession>
<dbReference type="Gene3D" id="3.10.20.30">
    <property type="match status" value="1"/>
</dbReference>
<dbReference type="Pfam" id="PF14451">
    <property type="entry name" value="Ub-Mut7C"/>
    <property type="match status" value="1"/>
</dbReference>
<dbReference type="SUPFAM" id="SSF54285">
    <property type="entry name" value="MoaD/ThiS"/>
    <property type="match status" value="1"/>
</dbReference>
<dbReference type="InterPro" id="IPR012675">
    <property type="entry name" value="Beta-grasp_dom_sf"/>
</dbReference>
<comment type="caution">
    <text evidence="2">The sequence shown here is derived from an EMBL/GenBank/DDBJ whole genome shotgun (WGS) entry which is preliminary data.</text>
</comment>
<organism evidence="2">
    <name type="scientific">Desulfobacca acetoxidans</name>
    <dbReference type="NCBI Taxonomy" id="60893"/>
    <lineage>
        <taxon>Bacteria</taxon>
        <taxon>Pseudomonadati</taxon>
        <taxon>Thermodesulfobacteriota</taxon>
        <taxon>Desulfobaccia</taxon>
        <taxon>Desulfobaccales</taxon>
        <taxon>Desulfobaccaceae</taxon>
        <taxon>Desulfobacca</taxon>
    </lineage>
</organism>
<protein>
    <submittedName>
        <fullName evidence="2">MoaD/ThiS family protein</fullName>
    </submittedName>
</protein>
<proteinExistence type="predicted"/>
<reference evidence="2" key="1">
    <citation type="journal article" date="2020" name="mSystems">
        <title>Genome- and Community-Level Interaction Insights into Carbon Utilization and Element Cycling Functions of Hydrothermarchaeota in Hydrothermal Sediment.</title>
        <authorList>
            <person name="Zhou Z."/>
            <person name="Liu Y."/>
            <person name="Xu W."/>
            <person name="Pan J."/>
            <person name="Luo Z.H."/>
            <person name="Li M."/>
        </authorList>
    </citation>
    <scope>NUCLEOTIDE SEQUENCE [LARGE SCALE GENOMIC DNA]</scope>
    <source>
        <strain evidence="2">SpSt-853</strain>
    </source>
</reference>